<dbReference type="CDD" id="cd10918">
    <property type="entry name" value="CE4_NodB_like_5s_6s"/>
    <property type="match status" value="1"/>
</dbReference>
<accession>A0A9X2UAR9</accession>
<dbReference type="GO" id="GO:0005576">
    <property type="term" value="C:extracellular region"/>
    <property type="evidence" value="ECO:0007669"/>
    <property type="project" value="UniProtKB-SubCell"/>
</dbReference>
<dbReference type="GO" id="GO:0016810">
    <property type="term" value="F:hydrolase activity, acting on carbon-nitrogen (but not peptide) bonds"/>
    <property type="evidence" value="ECO:0007669"/>
    <property type="project" value="InterPro"/>
</dbReference>
<evidence type="ECO:0000259" key="3">
    <source>
        <dbReference type="PROSITE" id="PS51677"/>
    </source>
</evidence>
<comment type="subcellular location">
    <subcellularLocation>
        <location evidence="1">Secreted</location>
    </subcellularLocation>
</comment>
<evidence type="ECO:0000313" key="4">
    <source>
        <dbReference type="EMBL" id="MCS3952858.1"/>
    </source>
</evidence>
<dbReference type="InterPro" id="IPR002509">
    <property type="entry name" value="NODB_dom"/>
</dbReference>
<keyword evidence="2" id="KW-0732">Signal</keyword>
<dbReference type="Proteomes" id="UP001155010">
    <property type="component" value="Unassembled WGS sequence"/>
</dbReference>
<evidence type="ECO:0000256" key="1">
    <source>
        <dbReference type="ARBA" id="ARBA00004613"/>
    </source>
</evidence>
<dbReference type="Gene3D" id="3.20.20.370">
    <property type="entry name" value="Glycoside hydrolase/deacetylase"/>
    <property type="match status" value="1"/>
</dbReference>
<evidence type="ECO:0000256" key="2">
    <source>
        <dbReference type="ARBA" id="ARBA00022729"/>
    </source>
</evidence>
<protein>
    <submittedName>
        <fullName evidence="4">Peptidoglycan/xylan/chitin deacetylase (PgdA/CDA1 family)</fullName>
    </submittedName>
</protein>
<dbReference type="Pfam" id="PF01522">
    <property type="entry name" value="Polysacc_deac_1"/>
    <property type="match status" value="2"/>
</dbReference>
<reference evidence="4" key="1">
    <citation type="submission" date="2022-08" db="EMBL/GenBank/DDBJ databases">
        <title>Genomic Encyclopedia of Type Strains, Phase V (KMG-V): Genome sequencing to study the core and pangenomes of soil and plant-associated prokaryotes.</title>
        <authorList>
            <person name="Whitman W."/>
        </authorList>
    </citation>
    <scope>NUCLEOTIDE SEQUENCE</scope>
    <source>
        <strain evidence="4">SP2017</strain>
    </source>
</reference>
<dbReference type="PANTHER" id="PTHR34216">
    <property type="match status" value="1"/>
</dbReference>
<dbReference type="SUPFAM" id="SSF88713">
    <property type="entry name" value="Glycoside hydrolase/deacetylase"/>
    <property type="match status" value="1"/>
</dbReference>
<dbReference type="InterPro" id="IPR051398">
    <property type="entry name" value="Polysacch_Deacetylase"/>
</dbReference>
<dbReference type="EMBL" id="JANUBB010000013">
    <property type="protein sequence ID" value="MCS3952858.1"/>
    <property type="molecule type" value="Genomic_DNA"/>
</dbReference>
<gene>
    <name evidence="4" type="ORF">GGP83_002831</name>
</gene>
<evidence type="ECO:0000313" key="5">
    <source>
        <dbReference type="Proteomes" id="UP001155010"/>
    </source>
</evidence>
<dbReference type="RefSeq" id="WP_259082335.1">
    <property type="nucleotide sequence ID" value="NZ_JANTZN010000011.1"/>
</dbReference>
<comment type="caution">
    <text evidence="4">The sequence shown here is derived from an EMBL/GenBank/DDBJ whole genome shotgun (WGS) entry which is preliminary data.</text>
</comment>
<dbReference type="PANTHER" id="PTHR34216:SF3">
    <property type="entry name" value="POLY-BETA-1,6-N-ACETYL-D-GLUCOSAMINE N-DEACETYLASE"/>
    <property type="match status" value="1"/>
</dbReference>
<sequence>MRRRHADELLVLTYHSVTTGVQEIRQRHPLVYRNAVSAARFERQMQYLKRHYTLLDGDALRAVLTGNAPMPDRAVAVTFDDGLLNNATVALPILKRLEVPAFFFLPTGFVDAASEGTLRRHWSEDLIARFSFRSGDDPLSPESIGRRLPSLTTTLTGCSPTEAMLRAVNHLKNLPPSKRTDRLAALRDLIGDAPPASAVPATPDGPSLLATMTWHHARAAATDGITLGGHTVNHESLAQLPTETAETEIARSLQAIEDHTGAPAQLFSYPYGRPDDVSKTHKSILLARECCGAFTQITGFNDASTDPFFLRRIDVSPNYSLEVFAYIASGTKRAVDRVVRGRRPPSSP</sequence>
<organism evidence="4 5">
    <name type="scientific">Salinibacter ruber</name>
    <dbReference type="NCBI Taxonomy" id="146919"/>
    <lineage>
        <taxon>Bacteria</taxon>
        <taxon>Pseudomonadati</taxon>
        <taxon>Rhodothermota</taxon>
        <taxon>Rhodothermia</taxon>
        <taxon>Rhodothermales</taxon>
        <taxon>Salinibacteraceae</taxon>
        <taxon>Salinibacter</taxon>
    </lineage>
</organism>
<dbReference type="AlphaFoldDB" id="A0A9X2UAR9"/>
<proteinExistence type="predicted"/>
<dbReference type="PROSITE" id="PS51677">
    <property type="entry name" value="NODB"/>
    <property type="match status" value="1"/>
</dbReference>
<dbReference type="InterPro" id="IPR011330">
    <property type="entry name" value="Glyco_hydro/deAcase_b/a-brl"/>
</dbReference>
<dbReference type="GO" id="GO:0005975">
    <property type="term" value="P:carbohydrate metabolic process"/>
    <property type="evidence" value="ECO:0007669"/>
    <property type="project" value="InterPro"/>
</dbReference>
<name>A0A9X2UAR9_9BACT</name>
<feature type="domain" description="NodB homology" evidence="3">
    <location>
        <begin position="73"/>
        <end position="348"/>
    </location>
</feature>